<evidence type="ECO:0000256" key="1">
    <source>
        <dbReference type="ARBA" id="ARBA00023002"/>
    </source>
</evidence>
<dbReference type="PRINTS" id="PR00080">
    <property type="entry name" value="SDRFAMILY"/>
</dbReference>
<gene>
    <name evidence="3" type="ORF">GCM10025780_10030</name>
</gene>
<organism evidence="3 4">
    <name type="scientific">Frondihabitans cladoniiphilus</name>
    <dbReference type="NCBI Taxonomy" id="715785"/>
    <lineage>
        <taxon>Bacteria</taxon>
        <taxon>Bacillati</taxon>
        <taxon>Actinomycetota</taxon>
        <taxon>Actinomycetes</taxon>
        <taxon>Micrococcales</taxon>
        <taxon>Microbacteriaceae</taxon>
        <taxon>Frondihabitans</taxon>
    </lineage>
</organism>
<keyword evidence="4" id="KW-1185">Reference proteome</keyword>
<dbReference type="SUPFAM" id="SSF51735">
    <property type="entry name" value="NAD(P)-binding Rossmann-fold domains"/>
    <property type="match status" value="1"/>
</dbReference>
<dbReference type="Gene3D" id="3.40.50.720">
    <property type="entry name" value="NAD(P)-binding Rossmann-like Domain"/>
    <property type="match status" value="1"/>
</dbReference>
<dbReference type="PANTHER" id="PTHR43157">
    <property type="entry name" value="PHOSPHATIDYLINOSITOL-GLYCAN BIOSYNTHESIS CLASS F PROTEIN-RELATED"/>
    <property type="match status" value="1"/>
</dbReference>
<comment type="caution">
    <text evidence="3">The sequence shown here is derived from an EMBL/GenBank/DDBJ whole genome shotgun (WGS) entry which is preliminary data.</text>
</comment>
<evidence type="ECO:0000313" key="4">
    <source>
        <dbReference type="Proteomes" id="UP001501295"/>
    </source>
</evidence>
<name>A0ABP8VP72_9MICO</name>
<evidence type="ECO:0000256" key="2">
    <source>
        <dbReference type="RuleBase" id="RU000363"/>
    </source>
</evidence>
<dbReference type="Pfam" id="PF00106">
    <property type="entry name" value="adh_short"/>
    <property type="match status" value="1"/>
</dbReference>
<dbReference type="InterPro" id="IPR002347">
    <property type="entry name" value="SDR_fam"/>
</dbReference>
<dbReference type="InterPro" id="IPR036291">
    <property type="entry name" value="NAD(P)-bd_dom_sf"/>
</dbReference>
<dbReference type="RefSeq" id="WP_345373876.1">
    <property type="nucleotide sequence ID" value="NZ_BAABLM010000001.1"/>
</dbReference>
<reference evidence="4" key="1">
    <citation type="journal article" date="2019" name="Int. J. Syst. Evol. Microbiol.">
        <title>The Global Catalogue of Microorganisms (GCM) 10K type strain sequencing project: providing services to taxonomists for standard genome sequencing and annotation.</title>
        <authorList>
            <consortium name="The Broad Institute Genomics Platform"/>
            <consortium name="The Broad Institute Genome Sequencing Center for Infectious Disease"/>
            <person name="Wu L."/>
            <person name="Ma J."/>
        </authorList>
    </citation>
    <scope>NUCLEOTIDE SEQUENCE [LARGE SCALE GENOMIC DNA]</scope>
    <source>
        <strain evidence="4">JCM 18956</strain>
    </source>
</reference>
<protein>
    <submittedName>
        <fullName evidence="3">SDR family NAD(P)-dependent oxidoreductase</fullName>
    </submittedName>
</protein>
<accession>A0ABP8VP72</accession>
<evidence type="ECO:0000313" key="3">
    <source>
        <dbReference type="EMBL" id="GAA4668983.1"/>
    </source>
</evidence>
<dbReference type="PANTHER" id="PTHR43157:SF31">
    <property type="entry name" value="PHOSPHATIDYLINOSITOL-GLYCAN BIOSYNTHESIS CLASS F PROTEIN"/>
    <property type="match status" value="1"/>
</dbReference>
<keyword evidence="1" id="KW-0560">Oxidoreductase</keyword>
<sequence>MSVDATPTTSSGAGGGAPRKRIVVTGANAGLGYFVSEQLAAMGIRVVLACRDLGRAERAADSIRTRVPNADLEIVVADLADLSSLEEASAAIVAGGPVDGLVANAGVVGSRKRQKTRDGFELQFGTNHLGHFALISHLLPALTESEAGRIVHLGSISHRWARLDLDDPMLVSGYHSYRAYSRSKLAVMSFGFELDRRLRASGSRVRSIVAHPGFALENLTEKRPGIVRRRWLPAPAVGFLRTFSQGKDQGARPLSYAATAPEVQSGEYWGPDGWFQLTGAPALVKAKKHARATKTAARLWNLSSRLTRVQPVIESSPARR</sequence>
<proteinExistence type="inferred from homology"/>
<dbReference type="Proteomes" id="UP001501295">
    <property type="component" value="Unassembled WGS sequence"/>
</dbReference>
<comment type="similarity">
    <text evidence="2">Belongs to the short-chain dehydrogenases/reductases (SDR) family.</text>
</comment>
<dbReference type="PRINTS" id="PR00081">
    <property type="entry name" value="GDHRDH"/>
</dbReference>
<dbReference type="EMBL" id="BAABLM010000001">
    <property type="protein sequence ID" value="GAA4668983.1"/>
    <property type="molecule type" value="Genomic_DNA"/>
</dbReference>